<accession>A0A841MQU2</accession>
<feature type="transmembrane region" description="Helical" evidence="1">
    <location>
        <begin position="21"/>
        <end position="42"/>
    </location>
</feature>
<keyword evidence="1" id="KW-1133">Transmembrane helix</keyword>
<dbReference type="Proteomes" id="UP000588604">
    <property type="component" value="Unassembled WGS sequence"/>
</dbReference>
<sequence length="256" mass="29221">MIKFFRKIRQKLIEEKRINNYLIYALGEIVLVVIGILIALAINNANLRRIDSNNEQNYLEGLRFEFQVSKMKLTELLAVNQKNLDGAREILNFIHSESGQATDQRLSELLFGTFSDDISFNANNSFLNELINSGNLKNISSIELRKKLTSWLATMDDIKRQEAELSSQREDVLDLFRTEDYSILTIFEQTGLSQALDIPAASNLQSNLGILDSRAFENDLLIFMLTSEATKTNHYQPLLENIDDILELIEGELEGK</sequence>
<evidence type="ECO:0000256" key="1">
    <source>
        <dbReference type="SAM" id="Phobius"/>
    </source>
</evidence>
<keyword evidence="3" id="KW-1185">Reference proteome</keyword>
<reference evidence="2 3" key="1">
    <citation type="submission" date="2020-08" db="EMBL/GenBank/DDBJ databases">
        <title>Genomic Encyclopedia of Type Strains, Phase IV (KMG-IV): sequencing the most valuable type-strain genomes for metagenomic binning, comparative biology and taxonomic classification.</title>
        <authorList>
            <person name="Goeker M."/>
        </authorList>
    </citation>
    <scope>NUCLEOTIDE SEQUENCE [LARGE SCALE GENOMIC DNA]</scope>
    <source>
        <strain evidence="2 3">DSM 102044</strain>
    </source>
</reference>
<gene>
    <name evidence="2" type="ORF">FHS59_000603</name>
</gene>
<name>A0A841MQU2_9BACT</name>
<evidence type="ECO:0000313" key="3">
    <source>
        <dbReference type="Proteomes" id="UP000588604"/>
    </source>
</evidence>
<organism evidence="2 3">
    <name type="scientific">Algoriphagus iocasae</name>
    <dbReference type="NCBI Taxonomy" id="1836499"/>
    <lineage>
        <taxon>Bacteria</taxon>
        <taxon>Pseudomonadati</taxon>
        <taxon>Bacteroidota</taxon>
        <taxon>Cytophagia</taxon>
        <taxon>Cytophagales</taxon>
        <taxon>Cyclobacteriaceae</taxon>
        <taxon>Algoriphagus</taxon>
    </lineage>
</organism>
<protein>
    <submittedName>
        <fullName evidence="2">Uncharacterized protein</fullName>
    </submittedName>
</protein>
<keyword evidence="1" id="KW-0472">Membrane</keyword>
<evidence type="ECO:0000313" key="2">
    <source>
        <dbReference type="EMBL" id="MBB6324988.1"/>
    </source>
</evidence>
<dbReference type="AlphaFoldDB" id="A0A841MQU2"/>
<dbReference type="RefSeq" id="WP_184492931.1">
    <property type="nucleotide sequence ID" value="NZ_JACIJO010000001.1"/>
</dbReference>
<comment type="caution">
    <text evidence="2">The sequence shown here is derived from an EMBL/GenBank/DDBJ whole genome shotgun (WGS) entry which is preliminary data.</text>
</comment>
<proteinExistence type="predicted"/>
<dbReference type="EMBL" id="JACIJO010000001">
    <property type="protein sequence ID" value="MBB6324988.1"/>
    <property type="molecule type" value="Genomic_DNA"/>
</dbReference>
<keyword evidence="1" id="KW-0812">Transmembrane</keyword>